<sequence>MKSKENFWTWFVENSKFYARLNAIETAAKEDLLNQFQDRLHQYSDGLFFEIGGEPGEVNELIITATGDSEYFNDVETLIGDAPRIPDWTFTAFKQAVPGHFVTRWEFIELDTKDMYFNPLKKGTSTDLGVSVYLNNFDLSREDDFYNAIFTTLETILGERSFALDIDHVDIKKKTDNINTDDLIEILKLPNYIKWHKAKYNL</sequence>
<evidence type="ECO:0000313" key="2">
    <source>
        <dbReference type="Proteomes" id="UP000286701"/>
    </source>
</evidence>
<reference evidence="1 2" key="1">
    <citation type="submission" date="2019-01" db="EMBL/GenBank/DDBJ databases">
        <title>Mucilaginibacter antarcticum sp. nov., isolated from antarctic soil.</title>
        <authorList>
            <person name="Yan Y.-Q."/>
            <person name="Du Z.-J."/>
        </authorList>
    </citation>
    <scope>NUCLEOTIDE SEQUENCE [LARGE SCALE GENOMIC DNA]</scope>
    <source>
        <strain evidence="1 2">F01003</strain>
    </source>
</reference>
<dbReference type="AlphaFoldDB" id="A0A444MMU1"/>
<dbReference type="RefSeq" id="WP_128534417.1">
    <property type="nucleotide sequence ID" value="NZ_SBIW01000006.1"/>
</dbReference>
<organism evidence="1 2">
    <name type="scientific">Mucilaginibacter gilvus</name>
    <dbReference type="NCBI Taxonomy" id="2305909"/>
    <lineage>
        <taxon>Bacteria</taxon>
        <taxon>Pseudomonadati</taxon>
        <taxon>Bacteroidota</taxon>
        <taxon>Sphingobacteriia</taxon>
        <taxon>Sphingobacteriales</taxon>
        <taxon>Sphingobacteriaceae</taxon>
        <taxon>Mucilaginibacter</taxon>
    </lineage>
</organism>
<dbReference type="OrthoDB" id="9151249at2"/>
<gene>
    <name evidence="1" type="ORF">EPL05_13075</name>
</gene>
<name>A0A444MMU1_9SPHI</name>
<protein>
    <recommendedName>
        <fullName evidence="3">DUF695 domain-containing protein</fullName>
    </recommendedName>
</protein>
<evidence type="ECO:0000313" key="1">
    <source>
        <dbReference type="EMBL" id="RWY50998.1"/>
    </source>
</evidence>
<proteinExistence type="predicted"/>
<comment type="caution">
    <text evidence="1">The sequence shown here is derived from an EMBL/GenBank/DDBJ whole genome shotgun (WGS) entry which is preliminary data.</text>
</comment>
<evidence type="ECO:0008006" key="3">
    <source>
        <dbReference type="Google" id="ProtNLM"/>
    </source>
</evidence>
<keyword evidence="2" id="KW-1185">Reference proteome</keyword>
<dbReference type="EMBL" id="SBIW01000006">
    <property type="protein sequence ID" value="RWY50998.1"/>
    <property type="molecule type" value="Genomic_DNA"/>
</dbReference>
<dbReference type="Proteomes" id="UP000286701">
    <property type="component" value="Unassembled WGS sequence"/>
</dbReference>
<accession>A0A444MMU1</accession>